<dbReference type="EMBL" id="JAVIZQ010000001">
    <property type="protein sequence ID" value="MDR6143193.1"/>
    <property type="molecule type" value="Genomic_DNA"/>
</dbReference>
<proteinExistence type="predicted"/>
<sequence>MNEPLAPLLVSSYAVSPAHATWDPDLEAELLPALCALPDVVGLEVPWIGGRHPHDPGWFLRHVPAAAELAVTPLPWVMKRCAADARYGIASPDEDGRRAAIADLRAVARDVRRIDHDTDASVTLVALHTAPQGGGDRARLAASLAEITGWDWAGARLVIEHCDAAVPGHPWEKGFLTLDDELGAMLSVDAPLALWLNWGRSVIETRDADAVTGQIAEAAATGRLAGLTFSGSAAIDGPYGPAWTDGHLPLAAADPASGSLLDAAHVAAALASAGQVERLGLKVSRRPGDTTAEDVIRTVDDNLRALRAAARA</sequence>
<name>A0ABU1HT35_9MICO</name>
<dbReference type="Proteomes" id="UP001249291">
    <property type="component" value="Unassembled WGS sequence"/>
</dbReference>
<gene>
    <name evidence="1" type="ORF">QE375_002747</name>
</gene>
<evidence type="ECO:0000313" key="2">
    <source>
        <dbReference type="Proteomes" id="UP001249291"/>
    </source>
</evidence>
<organism evidence="1 2">
    <name type="scientific">Microbacterium foliorum</name>
    <dbReference type="NCBI Taxonomy" id="104336"/>
    <lineage>
        <taxon>Bacteria</taxon>
        <taxon>Bacillati</taxon>
        <taxon>Actinomycetota</taxon>
        <taxon>Actinomycetes</taxon>
        <taxon>Micrococcales</taxon>
        <taxon>Microbacteriaceae</taxon>
        <taxon>Microbacterium</taxon>
    </lineage>
</organism>
<protein>
    <recommendedName>
        <fullName evidence="3">DUF4862 family protein</fullName>
    </recommendedName>
</protein>
<dbReference type="RefSeq" id="WP_309691913.1">
    <property type="nucleotide sequence ID" value="NZ_JAVIZQ010000001.1"/>
</dbReference>
<accession>A0ABU1HT35</accession>
<evidence type="ECO:0000313" key="1">
    <source>
        <dbReference type="EMBL" id="MDR6143193.1"/>
    </source>
</evidence>
<reference evidence="1 2" key="1">
    <citation type="submission" date="2023-08" db="EMBL/GenBank/DDBJ databases">
        <title>Functional and genomic diversity of the sorghum phyllosphere microbiome.</title>
        <authorList>
            <person name="Shade A."/>
        </authorList>
    </citation>
    <scope>NUCLEOTIDE SEQUENCE [LARGE SCALE GENOMIC DNA]</scope>
    <source>
        <strain evidence="1 2">SORGH_AS_0445</strain>
    </source>
</reference>
<dbReference type="Pfam" id="PF16154">
    <property type="entry name" value="DUF4862"/>
    <property type="match status" value="1"/>
</dbReference>
<dbReference type="InterPro" id="IPR032344">
    <property type="entry name" value="DUF4862"/>
</dbReference>
<comment type="caution">
    <text evidence="1">The sequence shown here is derived from an EMBL/GenBank/DDBJ whole genome shotgun (WGS) entry which is preliminary data.</text>
</comment>
<evidence type="ECO:0008006" key="3">
    <source>
        <dbReference type="Google" id="ProtNLM"/>
    </source>
</evidence>
<keyword evidence="2" id="KW-1185">Reference proteome</keyword>